<sequence length="102" mass="11514">MNITAGVLGSGITPDWQDIVSSILKTTRSRLDTIPLKLAFQTSIYILWKERNSRRHGGLCAPVETTSKAIGKIIKNRISSLKYKGNHKLRALLSRWFEVHPN</sequence>
<comment type="caution">
    <text evidence="1">The sequence shown here is derived from an EMBL/GenBank/DDBJ whole genome shotgun (WGS) entry which is preliminary data.</text>
</comment>
<dbReference type="OrthoDB" id="1100190at2759"/>
<evidence type="ECO:0000313" key="1">
    <source>
        <dbReference type="EMBL" id="KAF2536974.1"/>
    </source>
</evidence>
<reference evidence="1" key="1">
    <citation type="submission" date="2019-12" db="EMBL/GenBank/DDBJ databases">
        <title>Genome sequencing and annotation of Brassica cretica.</title>
        <authorList>
            <person name="Studholme D.J."/>
            <person name="Sarris P.F."/>
        </authorList>
    </citation>
    <scope>NUCLEOTIDE SEQUENCE</scope>
    <source>
        <strain evidence="1">PFS-001/15</strain>
        <tissue evidence="1">Leaf</tissue>
    </source>
</reference>
<dbReference type="Proteomes" id="UP000712281">
    <property type="component" value="Unassembled WGS sequence"/>
</dbReference>
<organism evidence="1 2">
    <name type="scientific">Brassica cretica</name>
    <name type="common">Mustard</name>
    <dbReference type="NCBI Taxonomy" id="69181"/>
    <lineage>
        <taxon>Eukaryota</taxon>
        <taxon>Viridiplantae</taxon>
        <taxon>Streptophyta</taxon>
        <taxon>Embryophyta</taxon>
        <taxon>Tracheophyta</taxon>
        <taxon>Spermatophyta</taxon>
        <taxon>Magnoliopsida</taxon>
        <taxon>eudicotyledons</taxon>
        <taxon>Gunneridae</taxon>
        <taxon>Pentapetalae</taxon>
        <taxon>rosids</taxon>
        <taxon>malvids</taxon>
        <taxon>Brassicales</taxon>
        <taxon>Brassicaceae</taxon>
        <taxon>Brassiceae</taxon>
        <taxon>Brassica</taxon>
    </lineage>
</organism>
<dbReference type="EMBL" id="QGKW02002228">
    <property type="protein sequence ID" value="KAF2536974.1"/>
    <property type="molecule type" value="Genomic_DNA"/>
</dbReference>
<protein>
    <submittedName>
        <fullName evidence="1">Uncharacterized protein</fullName>
    </submittedName>
</protein>
<gene>
    <name evidence="1" type="ORF">F2Q68_00021362</name>
</gene>
<name>A0A8S9FV25_BRACR</name>
<dbReference type="AlphaFoldDB" id="A0A8S9FV25"/>
<accession>A0A8S9FV25</accession>
<proteinExistence type="predicted"/>
<evidence type="ECO:0000313" key="2">
    <source>
        <dbReference type="Proteomes" id="UP000712281"/>
    </source>
</evidence>